<gene>
    <name evidence="2" type="ORF">FB567DRAFT_81171</name>
</gene>
<dbReference type="Proteomes" id="UP000813461">
    <property type="component" value="Unassembled WGS sequence"/>
</dbReference>
<name>A0A8K0R2T3_9PLEO</name>
<evidence type="ECO:0000259" key="1">
    <source>
        <dbReference type="PROSITE" id="PS51186"/>
    </source>
</evidence>
<dbReference type="EMBL" id="JAGMVJ010000012">
    <property type="protein sequence ID" value="KAH7084400.1"/>
    <property type="molecule type" value="Genomic_DNA"/>
</dbReference>
<keyword evidence="3" id="KW-1185">Reference proteome</keyword>
<dbReference type="Gene3D" id="3.40.630.30">
    <property type="match status" value="1"/>
</dbReference>
<dbReference type="SUPFAM" id="SSF55729">
    <property type="entry name" value="Acyl-CoA N-acyltransferases (Nat)"/>
    <property type="match status" value="1"/>
</dbReference>
<dbReference type="AlphaFoldDB" id="A0A8K0R2T3"/>
<protein>
    <submittedName>
        <fullName evidence="2">Acyl-CoA N-acyltransferase</fullName>
    </submittedName>
</protein>
<feature type="domain" description="N-acetyltransferase" evidence="1">
    <location>
        <begin position="8"/>
        <end position="190"/>
    </location>
</feature>
<reference evidence="2" key="1">
    <citation type="journal article" date="2021" name="Nat. Commun.">
        <title>Genetic determinants of endophytism in the Arabidopsis root mycobiome.</title>
        <authorList>
            <person name="Mesny F."/>
            <person name="Miyauchi S."/>
            <person name="Thiergart T."/>
            <person name="Pickel B."/>
            <person name="Atanasova L."/>
            <person name="Karlsson M."/>
            <person name="Huettel B."/>
            <person name="Barry K.W."/>
            <person name="Haridas S."/>
            <person name="Chen C."/>
            <person name="Bauer D."/>
            <person name="Andreopoulos W."/>
            <person name="Pangilinan J."/>
            <person name="LaButti K."/>
            <person name="Riley R."/>
            <person name="Lipzen A."/>
            <person name="Clum A."/>
            <person name="Drula E."/>
            <person name="Henrissat B."/>
            <person name="Kohler A."/>
            <person name="Grigoriev I.V."/>
            <person name="Martin F.M."/>
            <person name="Hacquard S."/>
        </authorList>
    </citation>
    <scope>NUCLEOTIDE SEQUENCE</scope>
    <source>
        <strain evidence="2">MPI-SDFR-AT-0120</strain>
    </source>
</reference>
<dbReference type="PROSITE" id="PS51186">
    <property type="entry name" value="GNAT"/>
    <property type="match status" value="1"/>
</dbReference>
<dbReference type="OrthoDB" id="2129362at2759"/>
<dbReference type="InterPro" id="IPR016181">
    <property type="entry name" value="Acyl_CoA_acyltransferase"/>
</dbReference>
<dbReference type="GO" id="GO:0016747">
    <property type="term" value="F:acyltransferase activity, transferring groups other than amino-acyl groups"/>
    <property type="evidence" value="ECO:0007669"/>
    <property type="project" value="InterPro"/>
</dbReference>
<dbReference type="CDD" id="cd04301">
    <property type="entry name" value="NAT_SF"/>
    <property type="match status" value="1"/>
</dbReference>
<accession>A0A8K0R2T3</accession>
<sequence>MTLTSTTHRLRACQTSDIPAIRDIAEHYVNNTVITLALEPPSDDDIAQSWGRSVAEGLPYIVAVDEQDAVLGFCSAGLFRGGGGRGGYRHTVELSLFCHPGHMKEGIGSALLQKVIDILRAPDQFPDFIDTPRAEHSRVRAVLACMSIDETMWKNGLGLRDFYVKHGFKEVGHMKNVGHKFDRWYAFWQPTLECDDMSGLTVLTRIDTLYLQFELW</sequence>
<comment type="caution">
    <text evidence="2">The sequence shown here is derived from an EMBL/GenBank/DDBJ whole genome shotgun (WGS) entry which is preliminary data.</text>
</comment>
<proteinExistence type="predicted"/>
<dbReference type="InterPro" id="IPR000182">
    <property type="entry name" value="GNAT_dom"/>
</dbReference>
<evidence type="ECO:0000313" key="2">
    <source>
        <dbReference type="EMBL" id="KAH7084400.1"/>
    </source>
</evidence>
<evidence type="ECO:0000313" key="3">
    <source>
        <dbReference type="Proteomes" id="UP000813461"/>
    </source>
</evidence>
<dbReference type="Pfam" id="PF00583">
    <property type="entry name" value="Acetyltransf_1"/>
    <property type="match status" value="1"/>
</dbReference>
<organism evidence="2 3">
    <name type="scientific">Paraphoma chrysanthemicola</name>
    <dbReference type="NCBI Taxonomy" id="798071"/>
    <lineage>
        <taxon>Eukaryota</taxon>
        <taxon>Fungi</taxon>
        <taxon>Dikarya</taxon>
        <taxon>Ascomycota</taxon>
        <taxon>Pezizomycotina</taxon>
        <taxon>Dothideomycetes</taxon>
        <taxon>Pleosporomycetidae</taxon>
        <taxon>Pleosporales</taxon>
        <taxon>Pleosporineae</taxon>
        <taxon>Phaeosphaeriaceae</taxon>
        <taxon>Paraphoma</taxon>
    </lineage>
</organism>